<dbReference type="AlphaFoldDB" id="A0A392WC39"/>
<dbReference type="Proteomes" id="UP000265520">
    <property type="component" value="Unassembled WGS sequence"/>
</dbReference>
<name>A0A392WC39_9FABA</name>
<keyword evidence="2" id="KW-1185">Reference proteome</keyword>
<sequence>MTSTSFLTALQLGNAG</sequence>
<protein>
    <submittedName>
        <fullName evidence="1">Uncharacterized protein</fullName>
    </submittedName>
</protein>
<proteinExistence type="predicted"/>
<comment type="caution">
    <text evidence="1">The sequence shown here is derived from an EMBL/GenBank/DDBJ whole genome shotgun (WGS) entry which is preliminary data.</text>
</comment>
<evidence type="ECO:0000313" key="2">
    <source>
        <dbReference type="Proteomes" id="UP000265520"/>
    </source>
</evidence>
<reference evidence="1 2" key="1">
    <citation type="journal article" date="2018" name="Front. Plant Sci.">
        <title>Red Clover (Trifolium pratense) and Zigzag Clover (T. medium) - A Picture of Genomic Similarities and Differences.</title>
        <authorList>
            <person name="Dluhosova J."/>
            <person name="Istvanek J."/>
            <person name="Nedelnik J."/>
            <person name="Repkova J."/>
        </authorList>
    </citation>
    <scope>NUCLEOTIDE SEQUENCE [LARGE SCALE GENOMIC DNA]</scope>
    <source>
        <strain evidence="2">cv. 10/8</strain>
        <tissue evidence="1">Leaf</tissue>
    </source>
</reference>
<organism evidence="1 2">
    <name type="scientific">Trifolium medium</name>
    <dbReference type="NCBI Taxonomy" id="97028"/>
    <lineage>
        <taxon>Eukaryota</taxon>
        <taxon>Viridiplantae</taxon>
        <taxon>Streptophyta</taxon>
        <taxon>Embryophyta</taxon>
        <taxon>Tracheophyta</taxon>
        <taxon>Spermatophyta</taxon>
        <taxon>Magnoliopsida</taxon>
        <taxon>eudicotyledons</taxon>
        <taxon>Gunneridae</taxon>
        <taxon>Pentapetalae</taxon>
        <taxon>rosids</taxon>
        <taxon>fabids</taxon>
        <taxon>Fabales</taxon>
        <taxon>Fabaceae</taxon>
        <taxon>Papilionoideae</taxon>
        <taxon>50 kb inversion clade</taxon>
        <taxon>NPAAA clade</taxon>
        <taxon>Hologalegina</taxon>
        <taxon>IRL clade</taxon>
        <taxon>Trifolieae</taxon>
        <taxon>Trifolium</taxon>
    </lineage>
</organism>
<feature type="non-terminal residue" evidence="1">
    <location>
        <position position="16"/>
    </location>
</feature>
<dbReference type="EMBL" id="LXQA011413900">
    <property type="protein sequence ID" value="MCI96405.1"/>
    <property type="molecule type" value="Genomic_DNA"/>
</dbReference>
<evidence type="ECO:0000313" key="1">
    <source>
        <dbReference type="EMBL" id="MCI96405.1"/>
    </source>
</evidence>
<accession>A0A392WC39</accession>